<dbReference type="InterPro" id="IPR025975">
    <property type="entry name" value="Polysacc_lyase"/>
</dbReference>
<evidence type="ECO:0008006" key="2">
    <source>
        <dbReference type="Google" id="ProtNLM"/>
    </source>
</evidence>
<gene>
    <name evidence="1" type="ORF">METZ01_LOCUS289525</name>
</gene>
<accession>A0A382LP51</accession>
<feature type="non-terminal residue" evidence="1">
    <location>
        <position position="1"/>
    </location>
</feature>
<dbReference type="AlphaFoldDB" id="A0A382LP51"/>
<reference evidence="1" key="1">
    <citation type="submission" date="2018-05" db="EMBL/GenBank/DDBJ databases">
        <authorList>
            <person name="Lanie J.A."/>
            <person name="Ng W.-L."/>
            <person name="Kazmierczak K.M."/>
            <person name="Andrzejewski T.M."/>
            <person name="Davidsen T.M."/>
            <person name="Wayne K.J."/>
            <person name="Tettelin H."/>
            <person name="Glass J.I."/>
            <person name="Rusch D."/>
            <person name="Podicherti R."/>
            <person name="Tsui H.-C.T."/>
            <person name="Winkler M.E."/>
        </authorList>
    </citation>
    <scope>NUCLEOTIDE SEQUENCE</scope>
</reference>
<organism evidence="1">
    <name type="scientific">marine metagenome</name>
    <dbReference type="NCBI Taxonomy" id="408172"/>
    <lineage>
        <taxon>unclassified sequences</taxon>
        <taxon>metagenomes</taxon>
        <taxon>ecological metagenomes</taxon>
    </lineage>
</organism>
<sequence length="260" mass="30378">GLSPLVFAANPVWDSNYVYNKKVYDATSTGGLKKGIRLNKVRVHKRSRKSKGSMRFALIPNKCIRNPYSKLGEDDCDRGIRRSQLRSHAGQRMNRKLEYRFSVKKLYRKSYGVLDDDGNRIKTLINMFEIKPKYDGKVMTIPIFSLYLEPKSLKLSVTLSRSNHNISKQDDVATYNIGRLKAGWNDFRIKTMHTTKPNGYVRLYQNGKLIYSYKGKTSYRHNDIRYWIGLYICCGEGDRLHKKEPTHLFFYDMVKVRVLK</sequence>
<name>A0A382LP51_9ZZZZ</name>
<dbReference type="EMBL" id="UINC01087366">
    <property type="protein sequence ID" value="SVC36671.1"/>
    <property type="molecule type" value="Genomic_DNA"/>
</dbReference>
<dbReference type="Pfam" id="PF14099">
    <property type="entry name" value="Polysacc_lyase"/>
    <property type="match status" value="1"/>
</dbReference>
<protein>
    <recommendedName>
        <fullName evidence="2">Alginate lyase 2 domain-containing protein</fullName>
    </recommendedName>
</protein>
<proteinExistence type="predicted"/>
<evidence type="ECO:0000313" key="1">
    <source>
        <dbReference type="EMBL" id="SVC36671.1"/>
    </source>
</evidence>
<dbReference type="Gene3D" id="2.60.120.200">
    <property type="match status" value="1"/>
</dbReference>